<evidence type="ECO:0000256" key="6">
    <source>
        <dbReference type="SAM" id="Coils"/>
    </source>
</evidence>
<dbReference type="InterPro" id="IPR045242">
    <property type="entry name" value="Syntaxin"/>
</dbReference>
<evidence type="ECO:0000256" key="5">
    <source>
        <dbReference type="ARBA" id="ARBA00023136"/>
    </source>
</evidence>
<evidence type="ECO:0000259" key="8">
    <source>
        <dbReference type="PROSITE" id="PS50192"/>
    </source>
</evidence>
<organism evidence="9 10">
    <name type="scientific">Geodia barretti</name>
    <name type="common">Barrett's horny sponge</name>
    <dbReference type="NCBI Taxonomy" id="519541"/>
    <lineage>
        <taxon>Eukaryota</taxon>
        <taxon>Metazoa</taxon>
        <taxon>Porifera</taxon>
        <taxon>Demospongiae</taxon>
        <taxon>Heteroscleromorpha</taxon>
        <taxon>Tetractinellida</taxon>
        <taxon>Astrophorina</taxon>
        <taxon>Geodiidae</taxon>
        <taxon>Geodia</taxon>
    </lineage>
</organism>
<dbReference type="InterPro" id="IPR006011">
    <property type="entry name" value="Syntaxin_N"/>
</dbReference>
<dbReference type="Gene3D" id="1.20.5.110">
    <property type="match status" value="1"/>
</dbReference>
<dbReference type="InterPro" id="IPR010989">
    <property type="entry name" value="SNARE"/>
</dbReference>
<gene>
    <name evidence="9" type="ORF">GBAR_LOCUS26969</name>
</gene>
<keyword evidence="4 7" id="KW-1133">Transmembrane helix</keyword>
<dbReference type="Pfam" id="PF00804">
    <property type="entry name" value="Syntaxin"/>
    <property type="match status" value="1"/>
</dbReference>
<dbReference type="InterPro" id="IPR000727">
    <property type="entry name" value="T_SNARE_dom"/>
</dbReference>
<dbReference type="GO" id="GO:0012505">
    <property type="term" value="C:endomembrane system"/>
    <property type="evidence" value="ECO:0007669"/>
    <property type="project" value="TreeGrafter"/>
</dbReference>
<evidence type="ECO:0000256" key="4">
    <source>
        <dbReference type="ARBA" id="ARBA00022989"/>
    </source>
</evidence>
<keyword evidence="6" id="KW-0175">Coiled coil</keyword>
<protein>
    <submittedName>
        <fullName evidence="9">Syntaxin-1B</fullName>
    </submittedName>
</protein>
<reference evidence="9" key="1">
    <citation type="submission" date="2023-03" db="EMBL/GenBank/DDBJ databases">
        <authorList>
            <person name="Steffen K."/>
            <person name="Cardenas P."/>
        </authorList>
    </citation>
    <scope>NUCLEOTIDE SEQUENCE</scope>
</reference>
<dbReference type="SMART" id="SM00503">
    <property type="entry name" value="SynN"/>
    <property type="match status" value="1"/>
</dbReference>
<dbReference type="GO" id="GO:0000149">
    <property type="term" value="F:SNARE binding"/>
    <property type="evidence" value="ECO:0007669"/>
    <property type="project" value="TreeGrafter"/>
</dbReference>
<dbReference type="CDD" id="cd15848">
    <property type="entry name" value="SNARE_syntaxin1-like"/>
    <property type="match status" value="1"/>
</dbReference>
<comment type="subcellular location">
    <subcellularLocation>
        <location evidence="1">Membrane</location>
        <topology evidence="1">Single-pass type IV membrane protein</topology>
    </subcellularLocation>
</comment>
<evidence type="ECO:0000256" key="7">
    <source>
        <dbReference type="SAM" id="Phobius"/>
    </source>
</evidence>
<dbReference type="GO" id="GO:0005886">
    <property type="term" value="C:plasma membrane"/>
    <property type="evidence" value="ECO:0007669"/>
    <property type="project" value="TreeGrafter"/>
</dbReference>
<dbReference type="AlphaFoldDB" id="A0AA35TJQ2"/>
<comment type="similarity">
    <text evidence="2">Belongs to the syntaxin family.</text>
</comment>
<evidence type="ECO:0000256" key="2">
    <source>
        <dbReference type="ARBA" id="ARBA00009063"/>
    </source>
</evidence>
<proteinExistence type="inferred from homology"/>
<dbReference type="PROSITE" id="PS50192">
    <property type="entry name" value="T_SNARE"/>
    <property type="match status" value="1"/>
</dbReference>
<dbReference type="Proteomes" id="UP001174909">
    <property type="component" value="Unassembled WGS sequence"/>
</dbReference>
<dbReference type="PANTHER" id="PTHR19957:SF307">
    <property type="entry name" value="PROTEIN SSO1-RELATED"/>
    <property type="match status" value="1"/>
</dbReference>
<feature type="transmembrane region" description="Helical" evidence="7">
    <location>
        <begin position="278"/>
        <end position="303"/>
    </location>
</feature>
<evidence type="ECO:0000313" key="9">
    <source>
        <dbReference type="EMBL" id="CAI8048949.1"/>
    </source>
</evidence>
<evidence type="ECO:0000256" key="3">
    <source>
        <dbReference type="ARBA" id="ARBA00022692"/>
    </source>
</evidence>
<dbReference type="Gene3D" id="1.20.58.70">
    <property type="match status" value="1"/>
</dbReference>
<dbReference type="GO" id="GO:0031201">
    <property type="term" value="C:SNARE complex"/>
    <property type="evidence" value="ECO:0007669"/>
    <property type="project" value="TreeGrafter"/>
</dbReference>
<name>A0AA35TJQ2_GEOBA</name>
<comment type="caution">
    <text evidence="9">The sequence shown here is derived from an EMBL/GenBank/DDBJ whole genome shotgun (WGS) entry which is preliminary data.</text>
</comment>
<evidence type="ECO:0000256" key="1">
    <source>
        <dbReference type="ARBA" id="ARBA00004211"/>
    </source>
</evidence>
<sequence>MKTMRMRLQFSMGIDETTGVEGTAITIEVEMDNNLNEVFASVDHLADTIKKIEEFIEHLRKLYENVLPSQSQVLAESRQTMEQIKSLALKVQADLKKKKQEINSVAQTPERHSAESRIKEAQHSTLARKFHDVMSEYNQVQEEYRDKTKHRITRQLQEAGREATEEEDLVDTAQKRQALNEVEARHKEIMQLEANIRELHDMFLDIAILVEEQGELFNVIEHYLESTSCFVYKGVKEMRQAVPFRRFTRSQSIKKRFKQCAGYFARLLKSLREPDLSWIYKILVLLILLLIPILAIFIIILIICVALCCTDSE</sequence>
<dbReference type="GO" id="GO:0006906">
    <property type="term" value="P:vesicle fusion"/>
    <property type="evidence" value="ECO:0007669"/>
    <property type="project" value="TreeGrafter"/>
</dbReference>
<dbReference type="SUPFAM" id="SSF47661">
    <property type="entry name" value="t-snare proteins"/>
    <property type="match status" value="1"/>
</dbReference>
<dbReference type="PANTHER" id="PTHR19957">
    <property type="entry name" value="SYNTAXIN"/>
    <property type="match status" value="1"/>
</dbReference>
<evidence type="ECO:0000313" key="10">
    <source>
        <dbReference type="Proteomes" id="UP001174909"/>
    </source>
</evidence>
<keyword evidence="10" id="KW-1185">Reference proteome</keyword>
<dbReference type="GO" id="GO:0005484">
    <property type="term" value="F:SNAP receptor activity"/>
    <property type="evidence" value="ECO:0007669"/>
    <property type="project" value="TreeGrafter"/>
</dbReference>
<dbReference type="GO" id="GO:0006886">
    <property type="term" value="P:intracellular protein transport"/>
    <property type="evidence" value="ECO:0007669"/>
    <property type="project" value="TreeGrafter"/>
</dbReference>
<keyword evidence="3 7" id="KW-0812">Transmembrane</keyword>
<feature type="coiled-coil region" evidence="6">
    <location>
        <begin position="156"/>
        <end position="195"/>
    </location>
</feature>
<dbReference type="EMBL" id="CASHTH010003761">
    <property type="protein sequence ID" value="CAI8048949.1"/>
    <property type="molecule type" value="Genomic_DNA"/>
</dbReference>
<feature type="domain" description="T-SNARE coiled-coil homology" evidence="8">
    <location>
        <begin position="179"/>
        <end position="241"/>
    </location>
</feature>
<dbReference type="GO" id="GO:0006887">
    <property type="term" value="P:exocytosis"/>
    <property type="evidence" value="ECO:0007669"/>
    <property type="project" value="TreeGrafter"/>
</dbReference>
<dbReference type="SMART" id="SM00397">
    <property type="entry name" value="t_SNARE"/>
    <property type="match status" value="1"/>
</dbReference>
<keyword evidence="5 7" id="KW-0472">Membrane</keyword>
<accession>A0AA35TJQ2</accession>
<dbReference type="GO" id="GO:0048278">
    <property type="term" value="P:vesicle docking"/>
    <property type="evidence" value="ECO:0007669"/>
    <property type="project" value="TreeGrafter"/>
</dbReference>